<name>D8DVZ2_9BACT</name>
<comment type="caution">
    <text evidence="1">The sequence shown here is derived from an EMBL/GenBank/DDBJ whole genome shotgun (WGS) entry which is preliminary data.</text>
</comment>
<dbReference type="EMBL" id="ADWO01000045">
    <property type="protein sequence ID" value="EFI72395.1"/>
    <property type="molecule type" value="Genomic_DNA"/>
</dbReference>
<proteinExistence type="predicted"/>
<dbReference type="AlphaFoldDB" id="D8DVZ2"/>
<reference evidence="1 2" key="1">
    <citation type="journal article" date="2010" name="Microb. Ecol.">
        <title>Comparative genome analysis of Prevotella ruminicola and Prevotella bryantii: insights into their environmental niche.</title>
        <authorList>
            <consortium name="North American Consortium for Rumen Bacteria"/>
            <person name="Purushe J."/>
            <person name="Fouts D.E."/>
            <person name="Morrison M."/>
            <person name="White B.A."/>
            <person name="Mackie R.I."/>
            <person name="Coutinho P.M."/>
            <person name="Henrissat B."/>
            <person name="Nelson K.E."/>
        </authorList>
    </citation>
    <scope>NUCLEOTIDE SEQUENCE [LARGE SCALE GENOMIC DNA]</scope>
    <source>
        <strain evidence="1 2">B14</strain>
    </source>
</reference>
<dbReference type="Proteomes" id="UP000004524">
    <property type="component" value="Unassembled WGS sequence"/>
</dbReference>
<accession>D8DVZ2</accession>
<evidence type="ECO:0000313" key="1">
    <source>
        <dbReference type="EMBL" id="EFI72395.1"/>
    </source>
</evidence>
<keyword evidence="2" id="KW-1185">Reference proteome</keyword>
<protein>
    <submittedName>
        <fullName evidence="1">Uncharacterized protein</fullName>
    </submittedName>
</protein>
<sequence>MTTIMETKKIQNYQYFFGDQVREIELEQRTLVKSPINQLVKKEELTFGYVDHVDVARGHVVFKFPKNRAPRLKMLRSLTIISK</sequence>
<gene>
    <name evidence="1" type="ORF">PBR_1024</name>
</gene>
<evidence type="ECO:0000313" key="2">
    <source>
        <dbReference type="Proteomes" id="UP000004524"/>
    </source>
</evidence>
<feature type="non-terminal residue" evidence="1">
    <location>
        <position position="83"/>
    </location>
</feature>
<organism evidence="1 2">
    <name type="scientific">Segatella baroniae B14</name>
    <dbReference type="NCBI Taxonomy" id="752555"/>
    <lineage>
        <taxon>Bacteria</taxon>
        <taxon>Pseudomonadati</taxon>
        <taxon>Bacteroidota</taxon>
        <taxon>Bacteroidia</taxon>
        <taxon>Bacteroidales</taxon>
        <taxon>Prevotellaceae</taxon>
        <taxon>Segatella</taxon>
    </lineage>
</organism>